<evidence type="ECO:0000259" key="3">
    <source>
        <dbReference type="PROSITE" id="PS52002"/>
    </source>
</evidence>
<protein>
    <submittedName>
        <fullName evidence="4">Lsm12 protein</fullName>
    </submittedName>
</protein>
<name>A0A3L6L034_9TRYP</name>
<dbReference type="PROSITE" id="PS52002">
    <property type="entry name" value="SM"/>
    <property type="match status" value="1"/>
</dbReference>
<dbReference type="InterPro" id="IPR047574">
    <property type="entry name" value="AD"/>
</dbReference>
<feature type="domain" description="Sm" evidence="3">
    <location>
        <begin position="2"/>
        <end position="69"/>
    </location>
</feature>
<dbReference type="Gene3D" id="2.30.30.100">
    <property type="match status" value="1"/>
</dbReference>
<feature type="domain" description="AD" evidence="2">
    <location>
        <begin position="84"/>
        <end position="190"/>
    </location>
</feature>
<gene>
    <name evidence="4" type="ORF">DPX39_090049000</name>
</gene>
<dbReference type="PANTHER" id="PTHR13542">
    <property type="entry name" value="LSM12 HOMOLOG"/>
    <property type="match status" value="1"/>
</dbReference>
<dbReference type="AlphaFoldDB" id="A0A3L6L034"/>
<dbReference type="EMBL" id="QSBY01000009">
    <property type="protein sequence ID" value="RHW69979.1"/>
    <property type="molecule type" value="Genomic_DNA"/>
</dbReference>
<sequence length="190" mass="21046">MPVCNNDSQLIGLGVSVTLADDTTVNGTVYTYNSSEGLLVLFQGFSGSNPNVKIIRTPFIKEVTALRDNEEKLPPQLEAKARLPSMQAARDRSLFKHASSQLRNAKDKRNQLLQTDDQKTPIAALDTLIKLERIYPDIHWDKDAGVIRFNQDVVVKGNPDWTSPAVVIAEGAGDISRSLMERVQKTLSKK</sequence>
<dbReference type="GO" id="GO:0003723">
    <property type="term" value="F:RNA binding"/>
    <property type="evidence" value="ECO:0007669"/>
    <property type="project" value="InterPro"/>
</dbReference>
<comment type="similarity">
    <text evidence="1">Belongs to the LSM12 family.</text>
</comment>
<organism evidence="4">
    <name type="scientific">Trypanosoma brucei equiperdum</name>
    <dbReference type="NCBI Taxonomy" id="630700"/>
    <lineage>
        <taxon>Eukaryota</taxon>
        <taxon>Discoba</taxon>
        <taxon>Euglenozoa</taxon>
        <taxon>Kinetoplastea</taxon>
        <taxon>Metakinetoplastina</taxon>
        <taxon>Trypanosomatida</taxon>
        <taxon>Trypanosomatidae</taxon>
        <taxon>Trypanosoma</taxon>
    </lineage>
</organism>
<reference evidence="4" key="1">
    <citation type="submission" date="2018-09" db="EMBL/GenBank/DDBJ databases">
        <title>whole genome sequence of T. equiperdum IVM-t1 strain.</title>
        <authorList>
            <person name="Suganuma K."/>
        </authorList>
    </citation>
    <scope>NUCLEOTIDE SEQUENCE [LARGE SCALE GENOMIC DNA]</scope>
    <source>
        <strain evidence="4">IVM-t1</strain>
    </source>
</reference>
<proteinExistence type="inferred from homology"/>
<accession>A0A3L6L034</accession>
<dbReference type="Proteomes" id="UP000266743">
    <property type="component" value="Chromosome 9"/>
</dbReference>
<comment type="caution">
    <text evidence="4">The sequence shown here is derived from an EMBL/GenBank/DDBJ whole genome shotgun (WGS) entry which is preliminary data.</text>
</comment>
<evidence type="ECO:0000259" key="2">
    <source>
        <dbReference type="PROSITE" id="PS52001"/>
    </source>
</evidence>
<dbReference type="InterPro" id="IPR039683">
    <property type="entry name" value="Lsm12-like"/>
</dbReference>
<evidence type="ECO:0000313" key="4">
    <source>
        <dbReference type="EMBL" id="RHW69979.1"/>
    </source>
</evidence>
<evidence type="ECO:0000256" key="1">
    <source>
        <dbReference type="ARBA" id="ARBA00006359"/>
    </source>
</evidence>
<dbReference type="InterPro" id="IPR047575">
    <property type="entry name" value="Sm"/>
</dbReference>
<dbReference type="PROSITE" id="PS52001">
    <property type="entry name" value="AD"/>
    <property type="match status" value="1"/>
</dbReference>